<keyword evidence="3" id="KW-1133">Transmembrane helix</keyword>
<dbReference type="Pfam" id="PF00754">
    <property type="entry name" value="F5_F8_type_C"/>
    <property type="match status" value="1"/>
</dbReference>
<reference evidence="6 7" key="1">
    <citation type="submission" date="2021-08" db="EMBL/GenBank/DDBJ databases">
        <title>WGS of actinomycetes from Thailand.</title>
        <authorList>
            <person name="Thawai C."/>
        </authorList>
    </citation>
    <scope>NUCLEOTIDE SEQUENCE [LARGE SCALE GENOMIC DNA]</scope>
    <source>
        <strain evidence="6 7">PLK6-54</strain>
    </source>
</reference>
<feature type="region of interest" description="Disordered" evidence="2">
    <location>
        <begin position="1"/>
        <end position="29"/>
    </location>
</feature>
<dbReference type="Gene3D" id="2.60.120.200">
    <property type="match status" value="1"/>
</dbReference>
<feature type="compositionally biased region" description="Polar residues" evidence="2">
    <location>
        <begin position="357"/>
        <end position="392"/>
    </location>
</feature>
<feature type="region of interest" description="Disordered" evidence="2">
    <location>
        <begin position="355"/>
        <end position="392"/>
    </location>
</feature>
<comment type="caution">
    <text evidence="6">The sequence shown here is derived from an EMBL/GenBank/DDBJ whole genome shotgun (WGS) entry which is preliminary data.</text>
</comment>
<feature type="domain" description="GH16" evidence="5">
    <location>
        <begin position="74"/>
        <end position="352"/>
    </location>
</feature>
<dbReference type="InterPro" id="IPR000421">
    <property type="entry name" value="FA58C"/>
</dbReference>
<dbReference type="CDD" id="cd02182">
    <property type="entry name" value="GH16_Strep_laminarinase_like"/>
    <property type="match status" value="1"/>
</dbReference>
<proteinExistence type="inferred from homology"/>
<evidence type="ECO:0000259" key="4">
    <source>
        <dbReference type="PROSITE" id="PS50022"/>
    </source>
</evidence>
<name>A0ABS7QEN1_9ACTN</name>
<dbReference type="InterPro" id="IPR050546">
    <property type="entry name" value="Glycosyl_Hydrlase_16"/>
</dbReference>
<dbReference type="PROSITE" id="PS50022">
    <property type="entry name" value="FA58C_3"/>
    <property type="match status" value="1"/>
</dbReference>
<feature type="region of interest" description="Disordered" evidence="2">
    <location>
        <begin position="85"/>
        <end position="107"/>
    </location>
</feature>
<evidence type="ECO:0000256" key="2">
    <source>
        <dbReference type="SAM" id="MobiDB-lite"/>
    </source>
</evidence>
<sequence>MPVTFAHDFAHEPDDIPGSPPPRGHRARRSRTRLGLAAVAVAALSLAGFTAATGTGGAATPPARAAANAAAPAPAPNAVPAPPAGFTTTWSDDFSGASGTGVNGSDWKYDTGPGSSFGTGEIETMTNSTANVYQDGNGHLVLKALHAGSDPRSGWTSGRIETQSSSFGAPPGGVVMMQSSIQQPNLTTANGAGYWPAFWMLGSTLRTGTTWPTSGEVDILEDINSRSSVFGTLHCGTNPGGPCNESTGIGSGERACSGCQTGYHTYAVQIDRSTSPEQIRWYLDGANYFTVKANQVDATTWANAVDHPFFIIYDLAMGGGFPDAFGGGPNAATVSGGQMNIDYVAVYNKAPGGGGTTTPLSQGKPTTASSTENSGTPASSATDGNTGTRWSSQFSDPQWLRVDLGATHTISQIKLDWEAAYAKAFQIQTSNDGTNWTTVYSTTSGTGGNQTLNVSGSGRYVRMYGTQRATQYGYSLWEFQVLGS</sequence>
<feature type="domain" description="F5/8 type C" evidence="4">
    <location>
        <begin position="348"/>
        <end position="484"/>
    </location>
</feature>
<dbReference type="Proteomes" id="UP000778578">
    <property type="component" value="Unassembled WGS sequence"/>
</dbReference>
<evidence type="ECO:0000259" key="5">
    <source>
        <dbReference type="PROSITE" id="PS51762"/>
    </source>
</evidence>
<dbReference type="EMBL" id="JAINZZ010000052">
    <property type="protein sequence ID" value="MBY8881634.1"/>
    <property type="molecule type" value="Genomic_DNA"/>
</dbReference>
<dbReference type="InterPro" id="IPR000757">
    <property type="entry name" value="Beta-glucanase-like"/>
</dbReference>
<dbReference type="SUPFAM" id="SSF49785">
    <property type="entry name" value="Galactose-binding domain-like"/>
    <property type="match status" value="1"/>
</dbReference>
<keyword evidence="3" id="KW-0472">Membrane</keyword>
<accession>A0ABS7QEN1</accession>
<dbReference type="InterPro" id="IPR008979">
    <property type="entry name" value="Galactose-bd-like_sf"/>
</dbReference>
<dbReference type="RefSeq" id="WP_222967637.1">
    <property type="nucleotide sequence ID" value="NZ_JAINZZ010000052.1"/>
</dbReference>
<dbReference type="PANTHER" id="PTHR10963:SF55">
    <property type="entry name" value="GLYCOSIDE HYDROLASE FAMILY 16 PROTEIN"/>
    <property type="match status" value="1"/>
</dbReference>
<dbReference type="SUPFAM" id="SSF49899">
    <property type="entry name" value="Concanavalin A-like lectins/glucanases"/>
    <property type="match status" value="1"/>
</dbReference>
<comment type="similarity">
    <text evidence="1">Belongs to the glycosyl hydrolase 16 family.</text>
</comment>
<keyword evidence="7" id="KW-1185">Reference proteome</keyword>
<evidence type="ECO:0000313" key="6">
    <source>
        <dbReference type="EMBL" id="MBY8881634.1"/>
    </source>
</evidence>
<feature type="transmembrane region" description="Helical" evidence="3">
    <location>
        <begin position="34"/>
        <end position="52"/>
    </location>
</feature>
<dbReference type="InterPro" id="IPR013320">
    <property type="entry name" value="ConA-like_dom_sf"/>
</dbReference>
<dbReference type="Pfam" id="PF26113">
    <property type="entry name" value="GH16_XgeA"/>
    <property type="match status" value="1"/>
</dbReference>
<dbReference type="PANTHER" id="PTHR10963">
    <property type="entry name" value="GLYCOSYL HYDROLASE-RELATED"/>
    <property type="match status" value="1"/>
</dbReference>
<evidence type="ECO:0000256" key="3">
    <source>
        <dbReference type="SAM" id="Phobius"/>
    </source>
</evidence>
<keyword evidence="3" id="KW-0812">Transmembrane</keyword>
<gene>
    <name evidence="6" type="ORF">K7862_28950</name>
</gene>
<protein>
    <submittedName>
        <fullName evidence="6">Discoidin domain-containing protein</fullName>
    </submittedName>
</protein>
<dbReference type="PROSITE" id="PS51762">
    <property type="entry name" value="GH16_2"/>
    <property type="match status" value="1"/>
</dbReference>
<evidence type="ECO:0000313" key="7">
    <source>
        <dbReference type="Proteomes" id="UP000778578"/>
    </source>
</evidence>
<dbReference type="Gene3D" id="2.60.120.260">
    <property type="entry name" value="Galactose-binding domain-like"/>
    <property type="match status" value="1"/>
</dbReference>
<evidence type="ECO:0000256" key="1">
    <source>
        <dbReference type="ARBA" id="ARBA00006865"/>
    </source>
</evidence>
<organism evidence="6 7">
    <name type="scientific">Actinacidiphila acidipaludis</name>
    <dbReference type="NCBI Taxonomy" id="2873382"/>
    <lineage>
        <taxon>Bacteria</taxon>
        <taxon>Bacillati</taxon>
        <taxon>Actinomycetota</taxon>
        <taxon>Actinomycetes</taxon>
        <taxon>Kitasatosporales</taxon>
        <taxon>Streptomycetaceae</taxon>
        <taxon>Actinacidiphila</taxon>
    </lineage>
</organism>